<dbReference type="Gene3D" id="1.20.1050.80">
    <property type="entry name" value="VPS9 domain"/>
    <property type="match status" value="1"/>
</dbReference>
<feature type="compositionally biased region" description="Low complexity" evidence="1">
    <location>
        <begin position="316"/>
        <end position="351"/>
    </location>
</feature>
<feature type="region of interest" description="Disordered" evidence="1">
    <location>
        <begin position="67"/>
        <end position="152"/>
    </location>
</feature>
<protein>
    <submittedName>
        <fullName evidence="3">Si:ch211-168d1.3</fullName>
    </submittedName>
</protein>
<accession>A0A8C5BNN4</accession>
<dbReference type="GeneTree" id="ENSGT00940000165459"/>
<dbReference type="GO" id="GO:0031267">
    <property type="term" value="F:small GTPase binding"/>
    <property type="evidence" value="ECO:0007669"/>
    <property type="project" value="TreeGrafter"/>
</dbReference>
<dbReference type="InterPro" id="IPR037191">
    <property type="entry name" value="VPS9_dom_sf"/>
</dbReference>
<feature type="compositionally biased region" description="Basic residues" evidence="1">
    <location>
        <begin position="1"/>
        <end position="12"/>
    </location>
</feature>
<dbReference type="GO" id="GO:0005085">
    <property type="term" value="F:guanyl-nucleotide exchange factor activity"/>
    <property type="evidence" value="ECO:0007669"/>
    <property type="project" value="InterPro"/>
</dbReference>
<dbReference type="GO" id="GO:0005829">
    <property type="term" value="C:cytosol"/>
    <property type="evidence" value="ECO:0007669"/>
    <property type="project" value="TreeGrafter"/>
</dbReference>
<dbReference type="Proteomes" id="UP000694546">
    <property type="component" value="Chromosome 17"/>
</dbReference>
<reference evidence="3" key="2">
    <citation type="submission" date="2025-09" db="UniProtKB">
        <authorList>
            <consortium name="Ensembl"/>
        </authorList>
    </citation>
    <scope>IDENTIFICATION</scope>
</reference>
<dbReference type="InterPro" id="IPR003123">
    <property type="entry name" value="VPS9"/>
</dbReference>
<evidence type="ECO:0000256" key="1">
    <source>
        <dbReference type="SAM" id="MobiDB-lite"/>
    </source>
</evidence>
<dbReference type="PANTHER" id="PTHR23101:SF127">
    <property type="entry name" value="RAS AND RAB INTERACTOR 1-RELATED"/>
    <property type="match status" value="1"/>
</dbReference>
<dbReference type="AlphaFoldDB" id="A0A8C5BNN4"/>
<proteinExistence type="predicted"/>
<keyword evidence="4" id="KW-1185">Reference proteome</keyword>
<feature type="region of interest" description="Disordered" evidence="1">
    <location>
        <begin position="230"/>
        <end position="249"/>
    </location>
</feature>
<feature type="compositionally biased region" description="Low complexity" evidence="1">
    <location>
        <begin position="76"/>
        <end position="102"/>
    </location>
</feature>
<dbReference type="GO" id="GO:0030139">
    <property type="term" value="C:endocytic vesicle"/>
    <property type="evidence" value="ECO:0007669"/>
    <property type="project" value="TreeGrafter"/>
</dbReference>
<reference evidence="3" key="1">
    <citation type="submission" date="2025-08" db="UniProtKB">
        <authorList>
            <consortium name="Ensembl"/>
        </authorList>
    </citation>
    <scope>IDENTIFICATION</scope>
</reference>
<evidence type="ECO:0000313" key="4">
    <source>
        <dbReference type="Proteomes" id="UP000694546"/>
    </source>
</evidence>
<dbReference type="SMART" id="SM00167">
    <property type="entry name" value="VPS9"/>
    <property type="match status" value="1"/>
</dbReference>
<feature type="region of interest" description="Disordered" evidence="1">
    <location>
        <begin position="1"/>
        <end position="27"/>
    </location>
</feature>
<dbReference type="SUPFAM" id="SSF109993">
    <property type="entry name" value="VPS9 domain"/>
    <property type="match status" value="1"/>
</dbReference>
<dbReference type="InterPro" id="IPR045046">
    <property type="entry name" value="Vps9-like"/>
</dbReference>
<organism evidence="3 4">
    <name type="scientific">Gadus morhua</name>
    <name type="common">Atlantic cod</name>
    <dbReference type="NCBI Taxonomy" id="8049"/>
    <lineage>
        <taxon>Eukaryota</taxon>
        <taxon>Metazoa</taxon>
        <taxon>Chordata</taxon>
        <taxon>Craniata</taxon>
        <taxon>Vertebrata</taxon>
        <taxon>Euteleostomi</taxon>
        <taxon>Actinopterygii</taxon>
        <taxon>Neopterygii</taxon>
        <taxon>Teleostei</taxon>
        <taxon>Neoteleostei</taxon>
        <taxon>Acanthomorphata</taxon>
        <taxon>Zeiogadaria</taxon>
        <taxon>Gadariae</taxon>
        <taxon>Gadiformes</taxon>
        <taxon>Gadoidei</taxon>
        <taxon>Gadidae</taxon>
        <taxon>Gadus</taxon>
    </lineage>
</organism>
<dbReference type="Pfam" id="PF02204">
    <property type="entry name" value="VPS9"/>
    <property type="match status" value="1"/>
</dbReference>
<dbReference type="PANTHER" id="PTHR23101">
    <property type="entry name" value="RAB GDP/GTP EXCHANGE FACTOR"/>
    <property type="match status" value="1"/>
</dbReference>
<sequence length="707" mass="77656">HSRVWKVTKKSSKNTSPNEEVRRPHSGPQRAFSVLDRLLLTHPVWLQLSLNRDSALYILLREPVGVRGADLPSKPPTSTHITSTPMTSTPPTSTPITSTSPTSTPPPPHPSPQHLSPPHPSPPHPSPPHPSPPHPSPPHPSPPTPTPITPTPITLPEVIARATSHRQLEAISHMGQGRARERLLSSLICHYFARSVEPTSTQHVSHPVCSLPGTQLPQSQQALQTLQALQTQQQQSSHGGASTKRLRFKRSMRVRLSTDGSMHLSMEGGGSSPVPPQQEPSVEAAVLGLDAVPTPSLAELDSSSSFSSLDEEPDQDASPPADDASASLEGFLLPPSASTSSSPSLLQAAAPHRPPLMRSGCRGGLQRMSAAFVCFFAPEKRVTRLVEELSRDRRSAFGELRRLGLRLFLTQAKSCLLDSGELEPPIQTLVPETPHVYRKHKSVSSVLRPLKKLLDNTLVALHRLDGSSQRLAQDLLRVKGGGLERLGIRAPSGAAYDREVERVRQKLGMMQRSHSPIDKVLLLLQACKCVHKAMGSLHRQEVSWEDFLPSLTHVIVECNRPHILLEVEYMMELLEPSWLCGEGGYYLSSVYASLCLIQSLEAKAPRPPGCLTREAQEELREWGRRRGREAQIHRESQRIQVGGPCFLVSKVVPYKGRGPFHKVSSSSSSFSFSLFLSRPLFISLSLSLSLIKKKYITHARKSNQSLK</sequence>
<name>A0A8C5BNN4_GADMO</name>
<evidence type="ECO:0000313" key="3">
    <source>
        <dbReference type="Ensembl" id="ENSGMOP00000048796.1"/>
    </source>
</evidence>
<feature type="region of interest" description="Disordered" evidence="1">
    <location>
        <begin position="297"/>
        <end position="354"/>
    </location>
</feature>
<dbReference type="PROSITE" id="PS51205">
    <property type="entry name" value="VPS9"/>
    <property type="match status" value="1"/>
</dbReference>
<feature type="compositionally biased region" description="Low complexity" evidence="1">
    <location>
        <begin position="230"/>
        <end position="243"/>
    </location>
</feature>
<dbReference type="Ensembl" id="ENSGMOT00000071946.1">
    <property type="protein sequence ID" value="ENSGMOP00000048796.1"/>
    <property type="gene ID" value="ENSGMOG00000023814.1"/>
</dbReference>
<feature type="compositionally biased region" description="Pro residues" evidence="1">
    <location>
        <begin position="103"/>
        <end position="150"/>
    </location>
</feature>
<dbReference type="GO" id="GO:0016192">
    <property type="term" value="P:vesicle-mediated transport"/>
    <property type="evidence" value="ECO:0007669"/>
    <property type="project" value="InterPro"/>
</dbReference>
<evidence type="ECO:0000259" key="2">
    <source>
        <dbReference type="PROSITE" id="PS51205"/>
    </source>
</evidence>
<feature type="compositionally biased region" description="Low complexity" evidence="1">
    <location>
        <begin position="297"/>
        <end position="308"/>
    </location>
</feature>
<feature type="domain" description="VPS9" evidence="2">
    <location>
        <begin position="465"/>
        <end position="606"/>
    </location>
</feature>